<keyword evidence="3" id="KW-1185">Reference proteome</keyword>
<proteinExistence type="predicted"/>
<dbReference type="InterPro" id="IPR022183">
    <property type="entry name" value="DUF3710"/>
</dbReference>
<feature type="region of interest" description="Disordered" evidence="1">
    <location>
        <begin position="1"/>
        <end position="39"/>
    </location>
</feature>
<dbReference type="Proteomes" id="UP000204221">
    <property type="component" value="Chromosome"/>
</dbReference>
<dbReference type="OrthoDB" id="8480367at2"/>
<feature type="compositionally biased region" description="Low complexity" evidence="1">
    <location>
        <begin position="201"/>
        <end position="231"/>
    </location>
</feature>
<protein>
    <submittedName>
        <fullName evidence="2">Uncharacterized protein</fullName>
    </submittedName>
</protein>
<dbReference type="RefSeq" id="WP_093940774.1">
    <property type="nucleotide sequence ID" value="NZ_CP022521.1"/>
</dbReference>
<sequence length="231" mass="25272">MFGWGRRRESRQGRGAEETAEEDLDVVESGPFDEHEAPNDKLSRLDLGSVRIPVPSGAQLQVELDPSGPVRAVHLVTGVGRLTVSAFAAPRSSGLWGEVKNELAEQLGKDGTRVRKEQGEWSTELIAASPKMTLRFIGVDGPRWLLRGVATGPSDHAPQLARVLYDVVRDTIVVRGTNPMPVRTPLPITLPEQLSRHLEQAKAQQEAAARSQQTQISQQQSGIAQRRQAGR</sequence>
<dbReference type="EMBL" id="CP022521">
    <property type="protein sequence ID" value="ASO19233.1"/>
    <property type="molecule type" value="Genomic_DNA"/>
</dbReference>
<gene>
    <name evidence="2" type="ORF">AHOG_07940</name>
</gene>
<reference evidence="2 3" key="1">
    <citation type="submission" date="2017-07" db="EMBL/GenBank/DDBJ databases">
        <title>Complete genome sequence of Actinoalloteichus hoggarensis DSM 45943, type strain of Actinoalloteichus hoggarensis.</title>
        <authorList>
            <person name="Ruckert C."/>
            <person name="Nouioui I."/>
            <person name="Willmese J."/>
            <person name="van Wezel G."/>
            <person name="Klenk H.-P."/>
            <person name="Kalinowski J."/>
            <person name="Zotchev S.B."/>
        </authorList>
    </citation>
    <scope>NUCLEOTIDE SEQUENCE [LARGE SCALE GENOMIC DNA]</scope>
    <source>
        <strain evidence="2 3">DSM 45943</strain>
    </source>
</reference>
<evidence type="ECO:0000313" key="3">
    <source>
        <dbReference type="Proteomes" id="UP000204221"/>
    </source>
</evidence>
<name>A0A221W0C2_9PSEU</name>
<evidence type="ECO:0000313" key="2">
    <source>
        <dbReference type="EMBL" id="ASO19233.1"/>
    </source>
</evidence>
<feature type="region of interest" description="Disordered" evidence="1">
    <location>
        <begin position="196"/>
        <end position="231"/>
    </location>
</feature>
<dbReference type="KEGG" id="ahg:AHOG_07940"/>
<feature type="compositionally biased region" description="Basic and acidic residues" evidence="1">
    <location>
        <begin position="1"/>
        <end position="17"/>
    </location>
</feature>
<accession>A0A221W0C2</accession>
<evidence type="ECO:0000256" key="1">
    <source>
        <dbReference type="SAM" id="MobiDB-lite"/>
    </source>
</evidence>
<dbReference type="AlphaFoldDB" id="A0A221W0C2"/>
<dbReference type="Pfam" id="PF12502">
    <property type="entry name" value="DUF3710"/>
    <property type="match status" value="1"/>
</dbReference>
<organism evidence="2 3">
    <name type="scientific">Actinoalloteichus hoggarensis</name>
    <dbReference type="NCBI Taxonomy" id="1470176"/>
    <lineage>
        <taxon>Bacteria</taxon>
        <taxon>Bacillati</taxon>
        <taxon>Actinomycetota</taxon>
        <taxon>Actinomycetes</taxon>
        <taxon>Pseudonocardiales</taxon>
        <taxon>Pseudonocardiaceae</taxon>
        <taxon>Actinoalloteichus</taxon>
    </lineage>
</organism>